<dbReference type="PRINTS" id="PR00722">
    <property type="entry name" value="CHYMOTRYPSIN"/>
</dbReference>
<dbReference type="Pfam" id="PF00089">
    <property type="entry name" value="Trypsin"/>
    <property type="match status" value="2"/>
</dbReference>
<dbReference type="PANTHER" id="PTHR24276:SF98">
    <property type="entry name" value="FI18310P1-RELATED"/>
    <property type="match status" value="1"/>
</dbReference>
<evidence type="ECO:0000256" key="6">
    <source>
        <dbReference type="ARBA" id="ARBA00022825"/>
    </source>
</evidence>
<feature type="domain" description="Peptidase S1" evidence="12">
    <location>
        <begin position="57"/>
        <end position="280"/>
    </location>
</feature>
<comment type="caution">
    <text evidence="8">Lacks conserved residue(s) required for the propagation of feature annotation.</text>
</comment>
<dbReference type="PROSITE" id="PS50026">
    <property type="entry name" value="EGF_3"/>
    <property type="match status" value="2"/>
</dbReference>
<dbReference type="PROSITE" id="PS00135">
    <property type="entry name" value="TRYPSIN_SER"/>
    <property type="match status" value="1"/>
</dbReference>
<evidence type="ECO:0000256" key="3">
    <source>
        <dbReference type="ARBA" id="ARBA00022525"/>
    </source>
</evidence>
<comment type="subcellular location">
    <subcellularLocation>
        <location evidence="1">Secreted</location>
    </subcellularLocation>
</comment>
<comment type="caution">
    <text evidence="13">The sequence shown here is derived from an EMBL/GenBank/DDBJ whole genome shotgun (WGS) entry which is preliminary data.</text>
</comment>
<keyword evidence="5 9" id="KW-0378">Hydrolase</keyword>
<keyword evidence="14" id="KW-1185">Reference proteome</keyword>
<keyword evidence="8" id="KW-0245">EGF-like domain</keyword>
<dbReference type="Gene3D" id="2.40.10.10">
    <property type="entry name" value="Trypsin-like serine proteases"/>
    <property type="match status" value="3"/>
</dbReference>
<dbReference type="InterPro" id="IPR050430">
    <property type="entry name" value="Peptidase_S1"/>
</dbReference>
<gene>
    <name evidence="13" type="ORF">NQ315_000230</name>
</gene>
<dbReference type="FunFam" id="2.40.10.10:FF:000034">
    <property type="entry name" value="Eupolytin"/>
    <property type="match status" value="1"/>
</dbReference>
<evidence type="ECO:0000256" key="5">
    <source>
        <dbReference type="ARBA" id="ARBA00022801"/>
    </source>
</evidence>
<feature type="signal peptide" evidence="10">
    <location>
        <begin position="1"/>
        <end position="16"/>
    </location>
</feature>
<keyword evidence="4 9" id="KW-0645">Protease</keyword>
<feature type="domain" description="EGF-like" evidence="11">
    <location>
        <begin position="679"/>
        <end position="718"/>
    </location>
</feature>
<dbReference type="EMBL" id="JANEYG010000041">
    <property type="protein sequence ID" value="KAJ8916586.1"/>
    <property type="molecule type" value="Genomic_DNA"/>
</dbReference>
<evidence type="ECO:0000313" key="13">
    <source>
        <dbReference type="EMBL" id="KAJ8916586.1"/>
    </source>
</evidence>
<dbReference type="PROSITE" id="PS00134">
    <property type="entry name" value="TRYPSIN_HIS"/>
    <property type="match status" value="1"/>
</dbReference>
<dbReference type="GO" id="GO:0006508">
    <property type="term" value="P:proteolysis"/>
    <property type="evidence" value="ECO:0007669"/>
    <property type="project" value="UniProtKB-KW"/>
</dbReference>
<dbReference type="InterPro" id="IPR018114">
    <property type="entry name" value="TRYPSIN_HIS"/>
</dbReference>
<dbReference type="CDD" id="cd00190">
    <property type="entry name" value="Tryp_SPc"/>
    <property type="match status" value="1"/>
</dbReference>
<dbReference type="GO" id="GO:0005576">
    <property type="term" value="C:extracellular region"/>
    <property type="evidence" value="ECO:0007669"/>
    <property type="project" value="UniProtKB-SubCell"/>
</dbReference>
<organism evidence="13 14">
    <name type="scientific">Exocentrus adspersus</name>
    <dbReference type="NCBI Taxonomy" id="1586481"/>
    <lineage>
        <taxon>Eukaryota</taxon>
        <taxon>Metazoa</taxon>
        <taxon>Ecdysozoa</taxon>
        <taxon>Arthropoda</taxon>
        <taxon>Hexapoda</taxon>
        <taxon>Insecta</taxon>
        <taxon>Pterygota</taxon>
        <taxon>Neoptera</taxon>
        <taxon>Endopterygota</taxon>
        <taxon>Coleoptera</taxon>
        <taxon>Polyphaga</taxon>
        <taxon>Cucujiformia</taxon>
        <taxon>Chrysomeloidea</taxon>
        <taxon>Cerambycidae</taxon>
        <taxon>Lamiinae</taxon>
        <taxon>Acanthocinini</taxon>
        <taxon>Exocentrus</taxon>
    </lineage>
</organism>
<dbReference type="InterPro" id="IPR001254">
    <property type="entry name" value="Trypsin_dom"/>
</dbReference>
<dbReference type="InterPro" id="IPR033116">
    <property type="entry name" value="TRYPSIN_SER"/>
</dbReference>
<dbReference type="PROSITE" id="PS01186">
    <property type="entry name" value="EGF_2"/>
    <property type="match status" value="4"/>
</dbReference>
<evidence type="ECO:0000256" key="1">
    <source>
        <dbReference type="ARBA" id="ARBA00004613"/>
    </source>
</evidence>
<accession>A0AAV8VS61</accession>
<feature type="chain" id="PRO_5043687115" evidence="10">
    <location>
        <begin position="17"/>
        <end position="904"/>
    </location>
</feature>
<evidence type="ECO:0000256" key="4">
    <source>
        <dbReference type="ARBA" id="ARBA00022670"/>
    </source>
</evidence>
<proteinExistence type="inferred from homology"/>
<dbReference type="SMART" id="SM00020">
    <property type="entry name" value="Tryp_SPc"/>
    <property type="match status" value="1"/>
</dbReference>
<keyword evidence="3" id="KW-0964">Secreted</keyword>
<sequence>MKIAVCFLALVSCSLAMPAETPVELNEEEDWSNAVPNNVYVEPDNPVDESTLPEGRIIGGTEVARNSVPYIAALLINGASFCGGSLISANRVLTAAHCTISASNVNVRLGAHAFNTNEATQVRITSTSIRNHASYSSSTIQNDIAVILLPSSVTLNNNIRTISLAPASSGTFEGSRAFLAGWGRTSDASNAVSPVLRSVNLNIISNTVCRNSYSNVIASTICTSGAGTVGACNGDSGGPLSVNGVQVGIVSFGSSRCQAGNPTAFARVSTFRTWIQTNAGVVITDLIAPGGDNALKQTANNSFNRNANFLQWILIIAVCKPDRSASWPEHHVRVTASRPANHTVVVCGGSIISKNHILTSAHCLLDRYQITVTVNYGNATYTLPAKKRIKHPEWDPKLLLHDLALVRLADTPDLNRIALDSSGSRTAATSATVYGWGMNYRKQKLVLRTRSVAVINNTECERHYGRLVTKFTVCTMRSVAVTVLAALLVAHYTASGVLGEPEAEPSYRYRVLSDTGYPKYYYYSSNQKSYYNPYVDNAYRYRYSDDNNVYVTDMYGRTTVQSGLSLSYRAAYDATCTSCTCTSSTCGQNAKCSVIGGRPVCSCLRGYTGDPLALCKRAECLDNAECRGHQTCLNGKCLDVCTGACGTNANCDARTHIPVCSCPAGYTGDPFTNCRRFDPEELCHPSPCGPNTHCEVRNEVPTCTCLPGYHGSPLAGCRHECDSDTECGPTMACIEFKCQNPCLSQCGTNAECETISNHRAVCKCPKNYFGNPYSSCQPECYGDVDCPGHKPACFYGICKSPCEGACGEGANCELRGLTPVCSCPKDMTGDPFVRCRPFVPQDLCEPNPCGANAHCEPGFDRSNQERPVCTCPYGYLGDPLKGCFKGECTENSHCPDSQACIEFR</sequence>
<dbReference type="InterPro" id="IPR001314">
    <property type="entry name" value="Peptidase_S1A"/>
</dbReference>
<dbReference type="GO" id="GO:0004252">
    <property type="term" value="F:serine-type endopeptidase activity"/>
    <property type="evidence" value="ECO:0007669"/>
    <property type="project" value="InterPro"/>
</dbReference>
<evidence type="ECO:0000256" key="9">
    <source>
        <dbReference type="RuleBase" id="RU363034"/>
    </source>
</evidence>
<dbReference type="Proteomes" id="UP001159042">
    <property type="component" value="Unassembled WGS sequence"/>
</dbReference>
<dbReference type="InterPro" id="IPR000742">
    <property type="entry name" value="EGF"/>
</dbReference>
<comment type="similarity">
    <text evidence="2">Belongs to the peptidase S1 family.</text>
</comment>
<dbReference type="PROSITE" id="PS50240">
    <property type="entry name" value="TRYPSIN_DOM"/>
    <property type="match status" value="2"/>
</dbReference>
<keyword evidence="10" id="KW-0732">Signal</keyword>
<dbReference type="PANTHER" id="PTHR24276">
    <property type="entry name" value="POLYSERASE-RELATED"/>
    <property type="match status" value="1"/>
</dbReference>
<name>A0AAV8VS61_9CUCU</name>
<evidence type="ECO:0000259" key="11">
    <source>
        <dbReference type="PROSITE" id="PS50026"/>
    </source>
</evidence>
<keyword evidence="6 9" id="KW-0720">Serine protease</keyword>
<protein>
    <submittedName>
        <fullName evidence="13">Uncharacterized protein</fullName>
    </submittedName>
</protein>
<dbReference type="InterPro" id="IPR043504">
    <property type="entry name" value="Peptidase_S1_PA_chymotrypsin"/>
</dbReference>
<evidence type="ECO:0000259" key="12">
    <source>
        <dbReference type="PROSITE" id="PS50240"/>
    </source>
</evidence>
<feature type="domain" description="Peptidase S1" evidence="12">
    <location>
        <begin position="288"/>
        <end position="540"/>
    </location>
</feature>
<dbReference type="AlphaFoldDB" id="A0AAV8VS61"/>
<dbReference type="SMART" id="SM00181">
    <property type="entry name" value="EGF"/>
    <property type="match status" value="6"/>
</dbReference>
<evidence type="ECO:0000256" key="10">
    <source>
        <dbReference type="SAM" id="SignalP"/>
    </source>
</evidence>
<feature type="domain" description="EGF-like" evidence="11">
    <location>
        <begin position="840"/>
        <end position="884"/>
    </location>
</feature>
<reference evidence="13 14" key="1">
    <citation type="journal article" date="2023" name="Insect Mol. Biol.">
        <title>Genome sequencing provides insights into the evolution of gene families encoding plant cell wall-degrading enzymes in longhorned beetles.</title>
        <authorList>
            <person name="Shin N.R."/>
            <person name="Okamura Y."/>
            <person name="Kirsch R."/>
            <person name="Pauchet Y."/>
        </authorList>
    </citation>
    <scope>NUCLEOTIDE SEQUENCE [LARGE SCALE GENOMIC DNA]</scope>
    <source>
        <strain evidence="13">EAD_L_NR</strain>
    </source>
</reference>
<evidence type="ECO:0000256" key="7">
    <source>
        <dbReference type="ARBA" id="ARBA00023157"/>
    </source>
</evidence>
<evidence type="ECO:0000313" key="14">
    <source>
        <dbReference type="Proteomes" id="UP001159042"/>
    </source>
</evidence>
<evidence type="ECO:0000256" key="8">
    <source>
        <dbReference type="PROSITE-ProRule" id="PRU00076"/>
    </source>
</evidence>
<evidence type="ECO:0000256" key="2">
    <source>
        <dbReference type="ARBA" id="ARBA00007664"/>
    </source>
</evidence>
<keyword evidence="7" id="KW-1015">Disulfide bond</keyword>
<dbReference type="InterPro" id="IPR009003">
    <property type="entry name" value="Peptidase_S1_PA"/>
</dbReference>
<dbReference type="SUPFAM" id="SSF50494">
    <property type="entry name" value="Trypsin-like serine proteases"/>
    <property type="match status" value="2"/>
</dbReference>